<feature type="domain" description="Protein kinase" evidence="2">
    <location>
        <begin position="46"/>
        <end position="315"/>
    </location>
</feature>
<keyword evidence="4" id="KW-0808">Transferase</keyword>
<feature type="compositionally biased region" description="Acidic residues" evidence="1">
    <location>
        <begin position="999"/>
        <end position="1008"/>
    </location>
</feature>
<dbReference type="GO" id="GO:0016301">
    <property type="term" value="F:kinase activity"/>
    <property type="evidence" value="ECO:0007669"/>
    <property type="project" value="UniProtKB-KW"/>
</dbReference>
<dbReference type="InterPro" id="IPR028182">
    <property type="entry name" value="BMP2K_C"/>
</dbReference>
<organism evidence="3 4">
    <name type="scientific">Ceratotherium simum simum</name>
    <name type="common">Southern white rhinoceros</name>
    <dbReference type="NCBI Taxonomy" id="73337"/>
    <lineage>
        <taxon>Eukaryota</taxon>
        <taxon>Metazoa</taxon>
        <taxon>Chordata</taxon>
        <taxon>Craniata</taxon>
        <taxon>Vertebrata</taxon>
        <taxon>Euteleostomi</taxon>
        <taxon>Mammalia</taxon>
        <taxon>Eutheria</taxon>
        <taxon>Laurasiatheria</taxon>
        <taxon>Perissodactyla</taxon>
        <taxon>Rhinocerotidae</taxon>
        <taxon>Ceratotherium</taxon>
    </lineage>
</organism>
<feature type="region of interest" description="Disordered" evidence="1">
    <location>
        <begin position="1188"/>
        <end position="1260"/>
    </location>
</feature>
<dbReference type="InterPro" id="IPR051744">
    <property type="entry name" value="AP2_assoc_SerThr_kinase"/>
</dbReference>
<dbReference type="Proteomes" id="UP000694910">
    <property type="component" value="Unplaced"/>
</dbReference>
<evidence type="ECO:0000313" key="3">
    <source>
        <dbReference type="Proteomes" id="UP000694910"/>
    </source>
</evidence>
<dbReference type="Gene3D" id="1.10.510.10">
    <property type="entry name" value="Transferase(Phosphotransferase) domain 1"/>
    <property type="match status" value="1"/>
</dbReference>
<dbReference type="PANTHER" id="PTHR47907">
    <property type="entry name" value="PROTEIN KINASE DOMAIN-CONTAINING PROTEIN"/>
    <property type="match status" value="1"/>
</dbReference>
<dbReference type="RefSeq" id="XP_014646933.1">
    <property type="nucleotide sequence ID" value="XM_014791447.1"/>
</dbReference>
<feature type="region of interest" description="Disordered" evidence="1">
    <location>
        <begin position="327"/>
        <end position="490"/>
    </location>
</feature>
<protein>
    <submittedName>
        <fullName evidence="4">AP2-associated protein kinase 1 isoform X1</fullName>
    </submittedName>
</protein>
<keyword evidence="4" id="KW-0418">Kinase</keyword>
<name>A0ABM1D552_CERSS</name>
<dbReference type="Pfam" id="PF15282">
    <property type="entry name" value="BMP2K_C"/>
    <property type="match status" value="1"/>
</dbReference>
<dbReference type="SMART" id="SM00220">
    <property type="entry name" value="S_TKc"/>
    <property type="match status" value="1"/>
</dbReference>
<evidence type="ECO:0000313" key="4">
    <source>
        <dbReference type="RefSeq" id="XP_014646933.1"/>
    </source>
</evidence>
<evidence type="ECO:0000256" key="1">
    <source>
        <dbReference type="SAM" id="MobiDB-lite"/>
    </source>
</evidence>
<feature type="compositionally biased region" description="Low complexity" evidence="1">
    <location>
        <begin position="428"/>
        <end position="440"/>
    </location>
</feature>
<keyword evidence="3" id="KW-1185">Reference proteome</keyword>
<feature type="compositionally biased region" description="Polar residues" evidence="1">
    <location>
        <begin position="1198"/>
        <end position="1207"/>
    </location>
</feature>
<feature type="region of interest" description="Disordered" evidence="1">
    <location>
        <begin position="1"/>
        <end position="26"/>
    </location>
</feature>
<feature type="compositionally biased region" description="Low complexity" evidence="1">
    <location>
        <begin position="453"/>
        <end position="477"/>
    </location>
</feature>
<dbReference type="InterPro" id="IPR000719">
    <property type="entry name" value="Prot_kinase_dom"/>
</dbReference>
<proteinExistence type="predicted"/>
<dbReference type="InterPro" id="IPR008271">
    <property type="entry name" value="Ser/Thr_kinase_AS"/>
</dbReference>
<feature type="region of interest" description="Disordered" evidence="1">
    <location>
        <begin position="956"/>
        <end position="975"/>
    </location>
</feature>
<feature type="compositionally biased region" description="Polar residues" evidence="1">
    <location>
        <begin position="663"/>
        <end position="700"/>
    </location>
</feature>
<feature type="region of interest" description="Disordered" evidence="1">
    <location>
        <begin position="840"/>
        <end position="863"/>
    </location>
</feature>
<feature type="compositionally biased region" description="Basic and acidic residues" evidence="1">
    <location>
        <begin position="1"/>
        <end position="11"/>
    </location>
</feature>
<dbReference type="SUPFAM" id="SSF56112">
    <property type="entry name" value="Protein kinase-like (PK-like)"/>
    <property type="match status" value="1"/>
</dbReference>
<gene>
    <name evidence="4" type="primary">LOC101402034</name>
</gene>
<dbReference type="Pfam" id="PF00069">
    <property type="entry name" value="Pkinase"/>
    <property type="match status" value="1"/>
</dbReference>
<feature type="compositionally biased region" description="Gly residues" evidence="1">
    <location>
        <begin position="14"/>
        <end position="26"/>
    </location>
</feature>
<sequence>MKKFFDSRREQGCSGLGSGSSGGGGSTSGLGSGYIGRVFGIGRQQVTVDEVLAEGGFAIVFLVRTSNGMKCALKRMFVNNEHDLQVCKREIQIMRDLSGHKNIVGYIDSSINNVSSGDVWEVLILMDFCRGGQVVNLMNQRLQTGFTENEVLQIFCDTCEAVARLHQCKTPIIHRDLKVENILLHDRGHYVLCDFGSATNKFQNPQTEGVNAVEDEIKKYTTLSYRAPEMVNLYSGKIITTKADIWALGCLLYKLCYFTLPFGESQVAICDGNFTIPDNSRYSQDMHCLIRYMLEPDPDKRPDIYQVSYFSFKLLKKECPIPNVQNSPIPAKLPEPVKASEAAAKKTQPKARLTDPIPTTETSIAPRQRPKAGQTQPNPGILPIQPALTPRKRATVQPPPQAAGSSNQPGLLASVPQPKTQPPPSQPLPQSQPKQPQALPTSQQAPSTPAQGLPTQAQATPQHQQQLFLKQQQQQPQQQPPPPPQQPAGTFYQQQAQAQQFQAVHPATQQPVIAQFPVVSQGSSQQQLIQNFYQQQQQQQQQQLATTLHQQQLLTQQAALQQKTAVAAVQQPQAQQATAPQPPPAQEPAQIQAPVRQQPKVQTTPPPAIQGQKLGSLTPPSSPKTQRAGHRRILSDVTHSAVFGVPASKSTQLLQAAAAEASLNKSKGGNLSRSATTTPSGSPRTSQQNVYNPSEGSTWNPFDDDNFSKLTAEELLNKDFAKLGEGKHPEKLGGSAESLIPGFQPTQGDAFTTASFPAGIAEKRKGGQTVDSSLPLLSVSDPFIPLQVPDAPEKLIEGLKSPDTSLLLPDLLPMTDPFGSTSDAVIEKADVAVESLIPGLEPPVPQRLPSQTESVTSNRTDSLTGEDSLIDCSLLSNPTTDLLEEFAPIAISAPAHKAAEDSNLISGFDVPEGSDKVAEDEFDPIPVLITKNPQGLQREPNPCPVITVEHFKASTGVKGLPLYPDPSRAPGTKTQNSLESDYLARDGPSSNSSFHSSEEEGTDLEGDMLDCSGSRPLLMESEDEDESCKPPQEKLGGAIPFAQPEISTEKAKAVQGGRKNQFQTVTQPTADGLGEPDVFATAPFRSSRVPTDDMDIFSKAPFVSKGSVAPPQPEEADVFLRAPFTKKKSMEELTVAQSTSQELPAQASLLSQIDDVPLLSGLDRAVYASVRAQYSVTGFVQQSNLPSHSVQAADHLDSTSPRGSSLESGGHPNDRNKGLQPQKEAVTGPVAGKPFRPQSLSKYSRHYSPEDEPSPEAQPIAAYKIVSQTNKQSIAGSVSITSLSSRTMELPAADPFALAPFPSKSGKQKP</sequence>
<dbReference type="InterPro" id="IPR011009">
    <property type="entry name" value="Kinase-like_dom_sf"/>
</dbReference>
<dbReference type="GeneID" id="101402034"/>
<dbReference type="PANTHER" id="PTHR47907:SF5">
    <property type="entry name" value="AP2 ASSOCIATED KINASE 1"/>
    <property type="match status" value="1"/>
</dbReference>
<accession>A0ABM1D552</accession>
<reference evidence="4" key="1">
    <citation type="submission" date="2025-08" db="UniProtKB">
        <authorList>
            <consortium name="RefSeq"/>
        </authorList>
    </citation>
    <scope>IDENTIFICATION</scope>
</reference>
<dbReference type="CDD" id="cd14037">
    <property type="entry name" value="STKc_NAK_like"/>
    <property type="match status" value="1"/>
</dbReference>
<feature type="region of interest" description="Disordered" evidence="1">
    <location>
        <begin position="573"/>
        <end position="630"/>
    </location>
</feature>
<dbReference type="PROSITE" id="PS50011">
    <property type="entry name" value="PROTEIN_KINASE_DOM"/>
    <property type="match status" value="1"/>
</dbReference>
<evidence type="ECO:0000259" key="2">
    <source>
        <dbReference type="PROSITE" id="PS50011"/>
    </source>
</evidence>
<feature type="compositionally biased region" description="Polar residues" evidence="1">
    <location>
        <begin position="613"/>
        <end position="625"/>
    </location>
</feature>
<feature type="region of interest" description="Disordered" evidence="1">
    <location>
        <begin position="981"/>
        <end position="1044"/>
    </location>
</feature>
<feature type="compositionally biased region" description="Polar residues" evidence="1">
    <location>
        <begin position="848"/>
        <end position="863"/>
    </location>
</feature>
<feature type="compositionally biased region" description="Polar residues" evidence="1">
    <location>
        <begin position="441"/>
        <end position="450"/>
    </location>
</feature>
<feature type="region of interest" description="Disordered" evidence="1">
    <location>
        <begin position="662"/>
        <end position="705"/>
    </location>
</feature>
<dbReference type="PROSITE" id="PS00108">
    <property type="entry name" value="PROTEIN_KINASE_ST"/>
    <property type="match status" value="1"/>
</dbReference>